<keyword evidence="10" id="KW-1185">Reference proteome</keyword>
<feature type="region of interest" description="Disordered" evidence="7">
    <location>
        <begin position="192"/>
        <end position="270"/>
    </location>
</feature>
<reference evidence="9 10" key="1">
    <citation type="journal article" date="2017" name="Curr. Biol.">
        <title>Genome architecture and evolution of a unichromosomal asexual nematode.</title>
        <authorList>
            <person name="Fradin H."/>
            <person name="Zegar C."/>
            <person name="Gutwein M."/>
            <person name="Lucas J."/>
            <person name="Kovtun M."/>
            <person name="Corcoran D."/>
            <person name="Baugh L.R."/>
            <person name="Kiontke K."/>
            <person name="Gunsalus K."/>
            <person name="Fitch D.H."/>
            <person name="Piano F."/>
        </authorList>
    </citation>
    <scope>NUCLEOTIDE SEQUENCE [LARGE SCALE GENOMIC DNA]</scope>
    <source>
        <strain evidence="9">PF1309</strain>
    </source>
</reference>
<keyword evidence="4" id="KW-0862">Zinc</keyword>
<feature type="region of interest" description="Disordered" evidence="7">
    <location>
        <begin position="85"/>
        <end position="117"/>
    </location>
</feature>
<dbReference type="SMART" id="SM00355">
    <property type="entry name" value="ZnF_C2H2"/>
    <property type="match status" value="2"/>
</dbReference>
<evidence type="ECO:0000313" key="9">
    <source>
        <dbReference type="EMBL" id="PAV78038.1"/>
    </source>
</evidence>
<dbReference type="CDD" id="cd20908">
    <property type="entry name" value="SUF4-like"/>
    <property type="match status" value="1"/>
</dbReference>
<evidence type="ECO:0000259" key="8">
    <source>
        <dbReference type="PROSITE" id="PS50808"/>
    </source>
</evidence>
<dbReference type="InterPro" id="IPR013087">
    <property type="entry name" value="Znf_C2H2_type"/>
</dbReference>
<dbReference type="PROSITE" id="PS00028">
    <property type="entry name" value="ZINC_FINGER_C2H2_1"/>
    <property type="match status" value="2"/>
</dbReference>
<feature type="compositionally biased region" description="Basic and acidic residues" evidence="7">
    <location>
        <begin position="224"/>
        <end position="251"/>
    </location>
</feature>
<protein>
    <recommendedName>
        <fullName evidence="8">BED-type domain-containing protein</fullName>
    </recommendedName>
</protein>
<evidence type="ECO:0000256" key="4">
    <source>
        <dbReference type="ARBA" id="ARBA00022833"/>
    </source>
</evidence>
<accession>A0A2A2KVT5</accession>
<evidence type="ECO:0000256" key="2">
    <source>
        <dbReference type="ARBA" id="ARBA00022723"/>
    </source>
</evidence>
<comment type="subcellular location">
    <subcellularLocation>
        <location evidence="1">Nucleus</location>
    </subcellularLocation>
</comment>
<organism evidence="9 10">
    <name type="scientific">Diploscapter pachys</name>
    <dbReference type="NCBI Taxonomy" id="2018661"/>
    <lineage>
        <taxon>Eukaryota</taxon>
        <taxon>Metazoa</taxon>
        <taxon>Ecdysozoa</taxon>
        <taxon>Nematoda</taxon>
        <taxon>Chromadorea</taxon>
        <taxon>Rhabditida</taxon>
        <taxon>Rhabditina</taxon>
        <taxon>Rhabditomorpha</taxon>
        <taxon>Rhabditoidea</taxon>
        <taxon>Rhabditidae</taxon>
        <taxon>Diploscapter</taxon>
    </lineage>
</organism>
<dbReference type="GO" id="GO:0008270">
    <property type="term" value="F:zinc ion binding"/>
    <property type="evidence" value="ECO:0007669"/>
    <property type="project" value="UniProtKB-KW"/>
</dbReference>
<gene>
    <name evidence="9" type="ORF">WR25_00921</name>
</gene>
<dbReference type="InterPro" id="IPR003656">
    <property type="entry name" value="Znf_BED"/>
</dbReference>
<feature type="compositionally biased region" description="Pro residues" evidence="7">
    <location>
        <begin position="207"/>
        <end position="222"/>
    </location>
</feature>
<dbReference type="GO" id="GO:0003677">
    <property type="term" value="F:DNA binding"/>
    <property type="evidence" value="ECO:0007669"/>
    <property type="project" value="InterPro"/>
</dbReference>
<evidence type="ECO:0000256" key="7">
    <source>
        <dbReference type="SAM" id="MobiDB-lite"/>
    </source>
</evidence>
<dbReference type="PANTHER" id="PTHR23215">
    <property type="entry name" value="ZINC FINGER PROTEIN 207"/>
    <property type="match status" value="1"/>
</dbReference>
<sequence>MGRKKKKVEKPWCWYCNREFDDEKILVQHQKAKHFKCHICHKKLFSGPGLSIHCMQVHKETIDKIPGSLPHRDNIHIEIFGMQGVPTGATRGASEEDEPSRKRAAIEPPASILPPRPPPMPAAAPPMPFAPFPPAFGMPPGMPPYMPPPMMPPAAAFGGAPPAAFGGAPAASIAMPMPPMPGFPRQRGFGPPVTAIPPAMPGMMPSAMPPIPTPSVFNPPQPAQKEEEPWRGGHDYKAEHSETGDSSKHDSGYGNGSSSSHAGYSGSSASMASKLGTKTRIVHPDDHSISLVSYFSPIILREYYSIILRRKTTLVVGNLEMHIFCGHFKMPPKLLRGLMIVLSH</sequence>
<keyword evidence="5" id="KW-0539">Nucleus</keyword>
<feature type="compositionally biased region" description="Low complexity" evidence="7">
    <location>
        <begin position="256"/>
        <end position="270"/>
    </location>
</feature>
<dbReference type="GO" id="GO:0005634">
    <property type="term" value="C:nucleus"/>
    <property type="evidence" value="ECO:0007669"/>
    <property type="project" value="UniProtKB-SubCell"/>
</dbReference>
<dbReference type="PROSITE" id="PS50808">
    <property type="entry name" value="ZF_BED"/>
    <property type="match status" value="1"/>
</dbReference>
<dbReference type="Proteomes" id="UP000218231">
    <property type="component" value="Unassembled WGS sequence"/>
</dbReference>
<dbReference type="OrthoDB" id="1306014at2759"/>
<dbReference type="PANTHER" id="PTHR23215:SF0">
    <property type="entry name" value="BUB3-INTERACTING AND GLEBS MOTIF-CONTAINING PROTEIN ZNF207"/>
    <property type="match status" value="1"/>
</dbReference>
<feature type="domain" description="BED-type" evidence="8">
    <location>
        <begin position="6"/>
        <end position="65"/>
    </location>
</feature>
<keyword evidence="3 6" id="KW-0863">Zinc-finger</keyword>
<evidence type="ECO:0000256" key="5">
    <source>
        <dbReference type="ARBA" id="ARBA00023242"/>
    </source>
</evidence>
<keyword evidence="2" id="KW-0479">Metal-binding</keyword>
<name>A0A2A2KVT5_9BILA</name>
<evidence type="ECO:0000256" key="6">
    <source>
        <dbReference type="PROSITE-ProRule" id="PRU00027"/>
    </source>
</evidence>
<comment type="caution">
    <text evidence="9">The sequence shown here is derived from an EMBL/GenBank/DDBJ whole genome shotgun (WGS) entry which is preliminary data.</text>
</comment>
<evidence type="ECO:0000256" key="3">
    <source>
        <dbReference type="ARBA" id="ARBA00022771"/>
    </source>
</evidence>
<dbReference type="AlphaFoldDB" id="A0A2A2KVT5"/>
<evidence type="ECO:0000313" key="10">
    <source>
        <dbReference type="Proteomes" id="UP000218231"/>
    </source>
</evidence>
<dbReference type="EMBL" id="LIAE01007628">
    <property type="protein sequence ID" value="PAV78038.1"/>
    <property type="molecule type" value="Genomic_DNA"/>
</dbReference>
<proteinExistence type="predicted"/>
<dbReference type="STRING" id="2018661.A0A2A2KVT5"/>
<evidence type="ECO:0000256" key="1">
    <source>
        <dbReference type="ARBA" id="ARBA00004123"/>
    </source>
</evidence>